<evidence type="ECO:0000256" key="4">
    <source>
        <dbReference type="ARBA" id="ARBA00008954"/>
    </source>
</evidence>
<evidence type="ECO:0000256" key="5">
    <source>
        <dbReference type="ARBA" id="ARBA00012876"/>
    </source>
</evidence>
<protein>
    <recommendedName>
        <fullName evidence="12">(S)-3-amino-2-methylpropionate transaminase</fullName>
        <ecNumber evidence="6">2.6.1.19</ecNumber>
        <ecNumber evidence="5">2.6.1.22</ecNumber>
    </recommendedName>
    <alternativeName>
        <fullName evidence="13">GABA aminotransferase</fullName>
    </alternativeName>
    <alternativeName>
        <fullName evidence="11">Gamma-amino-N-butyrate transaminase</fullName>
    </alternativeName>
    <alternativeName>
        <fullName evidence="15">Glutamate:succinic semialdehyde transaminase</fullName>
    </alternativeName>
    <alternativeName>
        <fullName evidence="10">L-AIBAT</fullName>
    </alternativeName>
</protein>
<evidence type="ECO:0000256" key="11">
    <source>
        <dbReference type="ARBA" id="ARBA00030204"/>
    </source>
</evidence>
<dbReference type="RefSeq" id="WP_036335311.1">
    <property type="nucleotide sequence ID" value="NZ_JPMX01000030.1"/>
</dbReference>
<keyword evidence="7 17" id="KW-0032">Aminotransferase</keyword>
<comment type="similarity">
    <text evidence="4 16">Belongs to the class-III pyridoxal-phosphate-dependent aminotransferase family.</text>
</comment>
<evidence type="ECO:0000256" key="8">
    <source>
        <dbReference type="ARBA" id="ARBA00022679"/>
    </source>
</evidence>
<dbReference type="Proteomes" id="UP000029713">
    <property type="component" value="Unassembled WGS sequence"/>
</dbReference>
<dbReference type="OrthoDB" id="9801052at2"/>
<dbReference type="GO" id="GO:0030170">
    <property type="term" value="F:pyridoxal phosphate binding"/>
    <property type="evidence" value="ECO:0007669"/>
    <property type="project" value="InterPro"/>
</dbReference>
<comment type="pathway">
    <text evidence="3">Amino-acid degradation; 4-aminobutanoate degradation.</text>
</comment>
<keyword evidence="8 17" id="KW-0808">Transferase</keyword>
<dbReference type="STRING" id="1522368.IN07_09205"/>
<dbReference type="GO" id="GO:0009448">
    <property type="term" value="P:gamma-aminobutyric acid metabolic process"/>
    <property type="evidence" value="ECO:0007669"/>
    <property type="project" value="InterPro"/>
</dbReference>
<evidence type="ECO:0000256" key="10">
    <source>
        <dbReference type="ARBA" id="ARBA00029760"/>
    </source>
</evidence>
<dbReference type="AlphaFoldDB" id="A0A098Y9A8"/>
<comment type="catalytic activity">
    <reaction evidence="1">
        <text>(S)-3-amino-2-methylpropanoate + 2-oxoglutarate = 2-methyl-3-oxopropanoate + L-glutamate</text>
        <dbReference type="Rhea" id="RHEA:13993"/>
        <dbReference type="ChEBI" id="CHEBI:16810"/>
        <dbReference type="ChEBI" id="CHEBI:29985"/>
        <dbReference type="ChEBI" id="CHEBI:57700"/>
        <dbReference type="ChEBI" id="CHEBI:58655"/>
        <dbReference type="EC" id="2.6.1.22"/>
    </reaction>
</comment>
<dbReference type="InterPro" id="IPR015424">
    <property type="entry name" value="PyrdxlP-dep_Trfase"/>
</dbReference>
<dbReference type="NCBIfam" id="TIGR00700">
    <property type="entry name" value="GABAtrnsam"/>
    <property type="match status" value="1"/>
</dbReference>
<dbReference type="Pfam" id="PF00202">
    <property type="entry name" value="Aminotran_3"/>
    <property type="match status" value="1"/>
</dbReference>
<name>A0A098Y9A8_9ACTN</name>
<dbReference type="GO" id="GO:0034386">
    <property type="term" value="F:4-aminobutyrate:2-oxoglutarate transaminase activity"/>
    <property type="evidence" value="ECO:0007669"/>
    <property type="project" value="UniProtKB-EC"/>
</dbReference>
<dbReference type="PANTHER" id="PTHR11986:SF58">
    <property type="entry name" value="LEUCINE_METHIONINE RACEMASE"/>
    <property type="match status" value="1"/>
</dbReference>
<dbReference type="InterPro" id="IPR050103">
    <property type="entry name" value="Class-III_PLP-dep_AT"/>
</dbReference>
<dbReference type="GO" id="GO:0047298">
    <property type="term" value="F:(S)-3-amino-2-methylpropionate transaminase activity"/>
    <property type="evidence" value="ECO:0007669"/>
    <property type="project" value="UniProtKB-EC"/>
</dbReference>
<dbReference type="InterPro" id="IPR015422">
    <property type="entry name" value="PyrdxlP-dep_Trfase_small"/>
</dbReference>
<proteinExistence type="inferred from homology"/>
<evidence type="ECO:0000256" key="1">
    <source>
        <dbReference type="ARBA" id="ARBA00001750"/>
    </source>
</evidence>
<evidence type="ECO:0000256" key="16">
    <source>
        <dbReference type="RuleBase" id="RU003560"/>
    </source>
</evidence>
<evidence type="ECO:0000256" key="2">
    <source>
        <dbReference type="ARBA" id="ARBA00001933"/>
    </source>
</evidence>
<evidence type="ECO:0000256" key="6">
    <source>
        <dbReference type="ARBA" id="ARBA00012912"/>
    </source>
</evidence>
<dbReference type="FunFam" id="3.40.640.10:FF:000013">
    <property type="entry name" value="4-aminobutyrate aminotransferase"/>
    <property type="match status" value="1"/>
</dbReference>
<reference evidence="17 18" key="1">
    <citation type="submission" date="2014-07" db="EMBL/GenBank/DDBJ databases">
        <title>Biosystematic studies on Modestobacter strains isolated from extreme hyper-arid desert soil and from historic building.</title>
        <authorList>
            <person name="Bukarasam K."/>
            <person name="Bull A."/>
            <person name="Girard G."/>
            <person name="van Wezel G."/>
            <person name="Goodfellow M."/>
        </authorList>
    </citation>
    <scope>NUCLEOTIDE SEQUENCE [LARGE SCALE GENOMIC DNA]</scope>
    <source>
        <strain evidence="17 18">KNN45-2b</strain>
    </source>
</reference>
<dbReference type="Gene3D" id="3.40.640.10">
    <property type="entry name" value="Type I PLP-dependent aspartate aminotransferase-like (Major domain)"/>
    <property type="match status" value="1"/>
</dbReference>
<evidence type="ECO:0000256" key="12">
    <source>
        <dbReference type="ARBA" id="ARBA00030857"/>
    </source>
</evidence>
<evidence type="ECO:0000256" key="7">
    <source>
        <dbReference type="ARBA" id="ARBA00022576"/>
    </source>
</evidence>
<evidence type="ECO:0000313" key="18">
    <source>
        <dbReference type="Proteomes" id="UP000029713"/>
    </source>
</evidence>
<sequence length="451" mass="46136">MTDLLTPPVALPQERRQVTEIPGPRSRELLARRAATVSAGVGTTLPVFVARAGGGVLVDVDGNSLIDLGSGIAVVNVGNAAPRVVAAVQQQVAEFTHTCFMVTPYEGYVAVCEELAAITPGDHEKRSALFNTGSEAVENAVKIARSATGRQAVVVFDHAYHGRTNLTMAMTAKSMPYKQGFGPFAPEVYRVPMSYPFRDPAGMTGAEAAARALAQIEAQVGAGNVAAVLIEPVQGEGGFVVPAPGFLPAIAEWCRAAGAVFIADEVQTGFCRTGDWFACADEGVVPGLITLAKGMAGGLPLAAVTGRADLMDAVHPGGLGGTYGGNPVACAAALASIGTMRDLDLAAAARAIGATMLPRLRALQQETPAIGDVRGRGAMIAVEIVRPGTTEPDPGLAASIARACHAQGVVVLTAGTYGNVLRFLPPLVIGQDLLTEALDVLAAAFAAAAPA</sequence>
<dbReference type="EC" id="2.6.1.19" evidence="6"/>
<evidence type="ECO:0000256" key="13">
    <source>
        <dbReference type="ARBA" id="ARBA00031787"/>
    </source>
</evidence>
<accession>A0A098Y9A8</accession>
<dbReference type="GO" id="GO:0042802">
    <property type="term" value="F:identical protein binding"/>
    <property type="evidence" value="ECO:0007669"/>
    <property type="project" value="TreeGrafter"/>
</dbReference>
<keyword evidence="9 16" id="KW-0663">Pyridoxal phosphate</keyword>
<dbReference type="PANTHER" id="PTHR11986">
    <property type="entry name" value="AMINOTRANSFERASE CLASS III"/>
    <property type="match status" value="1"/>
</dbReference>
<dbReference type="Gene3D" id="3.90.1150.10">
    <property type="entry name" value="Aspartate Aminotransferase, domain 1"/>
    <property type="match status" value="1"/>
</dbReference>
<dbReference type="InterPro" id="IPR004632">
    <property type="entry name" value="4NH2But_aminotransferase_bac"/>
</dbReference>
<comment type="cofactor">
    <cofactor evidence="2">
        <name>pyridoxal 5'-phosphate</name>
        <dbReference type="ChEBI" id="CHEBI:597326"/>
    </cofactor>
</comment>
<dbReference type="SUPFAM" id="SSF53383">
    <property type="entry name" value="PLP-dependent transferases"/>
    <property type="match status" value="1"/>
</dbReference>
<dbReference type="EC" id="2.6.1.22" evidence="5"/>
<evidence type="ECO:0000256" key="9">
    <source>
        <dbReference type="ARBA" id="ARBA00022898"/>
    </source>
</evidence>
<dbReference type="NCBIfam" id="NF004714">
    <property type="entry name" value="PRK06058.1"/>
    <property type="match status" value="1"/>
</dbReference>
<evidence type="ECO:0000313" key="17">
    <source>
        <dbReference type="EMBL" id="KGH47042.1"/>
    </source>
</evidence>
<dbReference type="InterPro" id="IPR005814">
    <property type="entry name" value="Aminotrans_3"/>
</dbReference>
<dbReference type="PIRSF" id="PIRSF000521">
    <property type="entry name" value="Transaminase_4ab_Lys_Orn"/>
    <property type="match status" value="1"/>
</dbReference>
<comment type="catalytic activity">
    <reaction evidence="14">
        <text>4-aminobutanoate + 2-oxoglutarate = succinate semialdehyde + L-glutamate</text>
        <dbReference type="Rhea" id="RHEA:23352"/>
        <dbReference type="ChEBI" id="CHEBI:16810"/>
        <dbReference type="ChEBI" id="CHEBI:29985"/>
        <dbReference type="ChEBI" id="CHEBI:57706"/>
        <dbReference type="ChEBI" id="CHEBI:59888"/>
        <dbReference type="EC" id="2.6.1.19"/>
    </reaction>
</comment>
<dbReference type="InterPro" id="IPR015421">
    <property type="entry name" value="PyrdxlP-dep_Trfase_major"/>
</dbReference>
<organism evidence="17 18">
    <name type="scientific">Modestobacter caceresii</name>
    <dbReference type="NCBI Taxonomy" id="1522368"/>
    <lineage>
        <taxon>Bacteria</taxon>
        <taxon>Bacillati</taxon>
        <taxon>Actinomycetota</taxon>
        <taxon>Actinomycetes</taxon>
        <taxon>Geodermatophilales</taxon>
        <taxon>Geodermatophilaceae</taxon>
        <taxon>Modestobacter</taxon>
    </lineage>
</organism>
<evidence type="ECO:0000256" key="3">
    <source>
        <dbReference type="ARBA" id="ARBA00005176"/>
    </source>
</evidence>
<gene>
    <name evidence="17" type="ORF">IN07_09205</name>
</gene>
<evidence type="ECO:0000256" key="15">
    <source>
        <dbReference type="ARBA" id="ARBA00050054"/>
    </source>
</evidence>
<dbReference type="CDD" id="cd00610">
    <property type="entry name" value="OAT_like"/>
    <property type="match status" value="1"/>
</dbReference>
<comment type="caution">
    <text evidence="17">The sequence shown here is derived from an EMBL/GenBank/DDBJ whole genome shotgun (WGS) entry which is preliminary data.</text>
</comment>
<evidence type="ECO:0000256" key="14">
    <source>
        <dbReference type="ARBA" id="ARBA00048021"/>
    </source>
</evidence>
<dbReference type="EMBL" id="JPMX01000030">
    <property type="protein sequence ID" value="KGH47042.1"/>
    <property type="molecule type" value="Genomic_DNA"/>
</dbReference>
<keyword evidence="18" id="KW-1185">Reference proteome</keyword>